<dbReference type="EMBL" id="CP000838">
    <property type="protein sequence ID" value="ABW31621.1"/>
    <property type="molecule type" value="Genomic_DNA"/>
</dbReference>
<dbReference type="KEGG" id="amr:AM1_A0112"/>
<dbReference type="HOGENOM" id="CLU_167330_0_0_3"/>
<protein>
    <submittedName>
        <fullName evidence="1">Uncharacterized protein</fullName>
    </submittedName>
</protein>
<dbReference type="OrthoDB" id="7870532at2"/>
<accession>A8ZKC1</accession>
<sequence>MLQVTDISVFFQKNTSDIPDDHFETPKKITVIESWTAIRKGKSAVIKGRLLGHPDYPDGVKMMTSTVHRYLAGDGHVYIKTQNSLYELGQPLKTTDFQKLERMTQ</sequence>
<organism evidence="1 2">
    <name type="scientific">Acaryochloris marina (strain MBIC 11017)</name>
    <dbReference type="NCBI Taxonomy" id="329726"/>
    <lineage>
        <taxon>Bacteria</taxon>
        <taxon>Bacillati</taxon>
        <taxon>Cyanobacteriota</taxon>
        <taxon>Cyanophyceae</taxon>
        <taxon>Acaryochloridales</taxon>
        <taxon>Acaryochloridaceae</taxon>
        <taxon>Acaryochloris</taxon>
    </lineage>
</organism>
<evidence type="ECO:0000313" key="2">
    <source>
        <dbReference type="Proteomes" id="UP000000268"/>
    </source>
</evidence>
<reference evidence="1 2" key="1">
    <citation type="journal article" date="2008" name="Proc. Natl. Acad. Sci. U.S.A.">
        <title>Niche adaptation and genome expansion in the chlorophyll d-producing cyanobacterium Acaryochloris marina.</title>
        <authorList>
            <person name="Swingley W.D."/>
            <person name="Chen M."/>
            <person name="Cheung P.C."/>
            <person name="Conrad A.L."/>
            <person name="Dejesa L.C."/>
            <person name="Hao J."/>
            <person name="Honchak B.M."/>
            <person name="Karbach L.E."/>
            <person name="Kurdoglu A."/>
            <person name="Lahiri S."/>
            <person name="Mastrian S.D."/>
            <person name="Miyashita H."/>
            <person name="Page L."/>
            <person name="Ramakrishna P."/>
            <person name="Satoh S."/>
            <person name="Sattley W.M."/>
            <person name="Shimada Y."/>
            <person name="Taylor H.L."/>
            <person name="Tomo T."/>
            <person name="Tsuchiya T."/>
            <person name="Wang Z.T."/>
            <person name="Raymond J."/>
            <person name="Mimuro M."/>
            <person name="Blankenship R.E."/>
            <person name="Touchman J.W."/>
        </authorList>
    </citation>
    <scope>NUCLEOTIDE SEQUENCE [LARGE SCALE GENOMIC DNA]</scope>
    <source>
        <strain evidence="2">MBIC 11017</strain>
        <plasmid evidence="2">Plasmid pREB1</plasmid>
    </source>
</reference>
<geneLocation type="plasmid" evidence="1 2">
    <name>pREB1</name>
</geneLocation>
<gene>
    <name evidence="1" type="ordered locus">AM1_A0112</name>
</gene>
<dbReference type="AlphaFoldDB" id="A8ZKC1"/>
<keyword evidence="1" id="KW-0614">Plasmid</keyword>
<evidence type="ECO:0000313" key="1">
    <source>
        <dbReference type="EMBL" id="ABW31621.1"/>
    </source>
</evidence>
<keyword evidence="2" id="KW-1185">Reference proteome</keyword>
<dbReference type="RefSeq" id="WP_012166622.1">
    <property type="nucleotide sequence ID" value="NC_009926.1"/>
</dbReference>
<dbReference type="Proteomes" id="UP000000268">
    <property type="component" value="Plasmid pREB1"/>
</dbReference>
<proteinExistence type="predicted"/>
<name>A8ZKC1_ACAM1</name>